<name>A0A9P6DRG6_9AGAM</name>
<accession>A0A9P6DRG6</accession>
<dbReference type="OrthoDB" id="2423701at2759"/>
<organism evidence="1 2">
    <name type="scientific">Hydnum rufescens UP504</name>
    <dbReference type="NCBI Taxonomy" id="1448309"/>
    <lineage>
        <taxon>Eukaryota</taxon>
        <taxon>Fungi</taxon>
        <taxon>Dikarya</taxon>
        <taxon>Basidiomycota</taxon>
        <taxon>Agaricomycotina</taxon>
        <taxon>Agaricomycetes</taxon>
        <taxon>Cantharellales</taxon>
        <taxon>Hydnaceae</taxon>
        <taxon>Hydnum</taxon>
    </lineage>
</organism>
<dbReference type="EMBL" id="MU128990">
    <property type="protein sequence ID" value="KAF9512181.1"/>
    <property type="molecule type" value="Genomic_DNA"/>
</dbReference>
<dbReference type="Proteomes" id="UP000886523">
    <property type="component" value="Unassembled WGS sequence"/>
</dbReference>
<evidence type="ECO:0000313" key="1">
    <source>
        <dbReference type="EMBL" id="KAF9512181.1"/>
    </source>
</evidence>
<evidence type="ECO:0000313" key="2">
    <source>
        <dbReference type="Proteomes" id="UP000886523"/>
    </source>
</evidence>
<reference evidence="1" key="1">
    <citation type="journal article" date="2020" name="Nat. Commun.">
        <title>Large-scale genome sequencing of mycorrhizal fungi provides insights into the early evolution of symbiotic traits.</title>
        <authorList>
            <person name="Miyauchi S."/>
            <person name="Kiss E."/>
            <person name="Kuo A."/>
            <person name="Drula E."/>
            <person name="Kohler A."/>
            <person name="Sanchez-Garcia M."/>
            <person name="Morin E."/>
            <person name="Andreopoulos B."/>
            <person name="Barry K.W."/>
            <person name="Bonito G."/>
            <person name="Buee M."/>
            <person name="Carver A."/>
            <person name="Chen C."/>
            <person name="Cichocki N."/>
            <person name="Clum A."/>
            <person name="Culley D."/>
            <person name="Crous P.W."/>
            <person name="Fauchery L."/>
            <person name="Girlanda M."/>
            <person name="Hayes R.D."/>
            <person name="Keri Z."/>
            <person name="LaButti K."/>
            <person name="Lipzen A."/>
            <person name="Lombard V."/>
            <person name="Magnuson J."/>
            <person name="Maillard F."/>
            <person name="Murat C."/>
            <person name="Nolan M."/>
            <person name="Ohm R.A."/>
            <person name="Pangilinan J."/>
            <person name="Pereira M.F."/>
            <person name="Perotto S."/>
            <person name="Peter M."/>
            <person name="Pfister S."/>
            <person name="Riley R."/>
            <person name="Sitrit Y."/>
            <person name="Stielow J.B."/>
            <person name="Szollosi G."/>
            <person name="Zifcakova L."/>
            <person name="Stursova M."/>
            <person name="Spatafora J.W."/>
            <person name="Tedersoo L."/>
            <person name="Vaario L.M."/>
            <person name="Yamada A."/>
            <person name="Yan M."/>
            <person name="Wang P."/>
            <person name="Xu J."/>
            <person name="Bruns T."/>
            <person name="Baldrian P."/>
            <person name="Vilgalys R."/>
            <person name="Dunand C."/>
            <person name="Henrissat B."/>
            <person name="Grigoriev I.V."/>
            <person name="Hibbett D."/>
            <person name="Nagy L.G."/>
            <person name="Martin F.M."/>
        </authorList>
    </citation>
    <scope>NUCLEOTIDE SEQUENCE</scope>
    <source>
        <strain evidence="1">UP504</strain>
    </source>
</reference>
<protein>
    <submittedName>
        <fullName evidence="1">Uncharacterized protein</fullName>
    </submittedName>
</protein>
<gene>
    <name evidence="1" type="ORF">BS47DRAFT_1100683</name>
</gene>
<sequence length="336" mass="38127">MTNGIVRDERCFYMESDQTFMRQLASQAQFEILRSEAWDLSATETVVIKEAALRQQQKGWDNVRPALSATVRIWILNAHLSQGLGQYGQAVGLYRRAIAVLDWGRKEWHKFSRKERGAIFDTTFVRGVRVLYGNTLVRAYEQTMDDKSQPYSLREIIELADRIQADCRDRPVKTTAASGKPASPVFILSSQKYPEGKARMCRAYYFLQLGKKKIMDGQDRAEAYRDLRLSANEYQNARGFFPPDDEYYSICIVNTLEALFMAKTPLRETSAIITDLRASWTAASRIWAYSSFATGGGKAKVERLFQFQDNALKAVADKAGALGDRIVPGRLGDRIL</sequence>
<dbReference type="AlphaFoldDB" id="A0A9P6DRG6"/>
<proteinExistence type="predicted"/>
<comment type="caution">
    <text evidence="1">The sequence shown here is derived from an EMBL/GenBank/DDBJ whole genome shotgun (WGS) entry which is preliminary data.</text>
</comment>
<keyword evidence="2" id="KW-1185">Reference proteome</keyword>